<keyword evidence="4 5" id="KW-0472">Membrane</keyword>
<dbReference type="RefSeq" id="WP_168911001.1">
    <property type="nucleotide sequence ID" value="NZ_JABACI010000001.1"/>
</dbReference>
<evidence type="ECO:0000313" key="7">
    <source>
        <dbReference type="EMBL" id="NLP82499.1"/>
    </source>
</evidence>
<evidence type="ECO:0000256" key="3">
    <source>
        <dbReference type="ARBA" id="ARBA00022989"/>
    </source>
</evidence>
<dbReference type="EMBL" id="JABACI010000001">
    <property type="protein sequence ID" value="NLP82499.1"/>
    <property type="molecule type" value="Genomic_DNA"/>
</dbReference>
<keyword evidence="2 5" id="KW-0812">Transmembrane</keyword>
<evidence type="ECO:0000313" key="8">
    <source>
        <dbReference type="Proteomes" id="UP001429745"/>
    </source>
</evidence>
<organism evidence="7 8">
    <name type="scientific">Microbacterium salsuginis</name>
    <dbReference type="NCBI Taxonomy" id="2722803"/>
    <lineage>
        <taxon>Bacteria</taxon>
        <taxon>Bacillati</taxon>
        <taxon>Actinomycetota</taxon>
        <taxon>Actinomycetes</taxon>
        <taxon>Micrococcales</taxon>
        <taxon>Microbacteriaceae</taxon>
        <taxon>Microbacterium</taxon>
    </lineage>
</organism>
<dbReference type="Pfam" id="PF06803">
    <property type="entry name" value="DUF1232"/>
    <property type="match status" value="1"/>
</dbReference>
<keyword evidence="8" id="KW-1185">Reference proteome</keyword>
<feature type="domain" description="DUF1232" evidence="6">
    <location>
        <begin position="20"/>
        <end position="54"/>
    </location>
</feature>
<dbReference type="Proteomes" id="UP001429745">
    <property type="component" value="Unassembled WGS sequence"/>
</dbReference>
<comment type="subcellular location">
    <subcellularLocation>
        <location evidence="1">Endomembrane system</location>
        <topology evidence="1">Multi-pass membrane protein</topology>
    </subcellularLocation>
</comment>
<keyword evidence="3 5" id="KW-1133">Transmembrane helix</keyword>
<evidence type="ECO:0000259" key="6">
    <source>
        <dbReference type="Pfam" id="PF06803"/>
    </source>
</evidence>
<name>A0ABX1K663_9MICO</name>
<evidence type="ECO:0000256" key="1">
    <source>
        <dbReference type="ARBA" id="ARBA00004127"/>
    </source>
</evidence>
<evidence type="ECO:0000256" key="2">
    <source>
        <dbReference type="ARBA" id="ARBA00022692"/>
    </source>
</evidence>
<sequence length="83" mass="9349">MWWRFLKAVRTRQHRVAATTWVAAIAAVVYTFAPIDLIPELVLGPLGLVDDLGLWGIFAVLFAREQRRWLTGLESKARTASAL</sequence>
<accession>A0ABX1K663</accession>
<gene>
    <name evidence="7" type="ORF">HF576_01425</name>
</gene>
<evidence type="ECO:0000256" key="5">
    <source>
        <dbReference type="SAM" id="Phobius"/>
    </source>
</evidence>
<protein>
    <submittedName>
        <fullName evidence="7">DUF1232 domain-containing protein</fullName>
    </submittedName>
</protein>
<evidence type="ECO:0000256" key="4">
    <source>
        <dbReference type="ARBA" id="ARBA00023136"/>
    </source>
</evidence>
<feature type="transmembrane region" description="Helical" evidence="5">
    <location>
        <begin position="41"/>
        <end position="63"/>
    </location>
</feature>
<dbReference type="InterPro" id="IPR010652">
    <property type="entry name" value="DUF1232"/>
</dbReference>
<reference evidence="7 8" key="1">
    <citation type="submission" date="2020-04" db="EMBL/GenBank/DDBJ databases">
        <title>CFH 90308 Microbacterium sp.</title>
        <authorList>
            <person name="Nie G."/>
            <person name="Ming H."/>
            <person name="Xia T."/>
        </authorList>
    </citation>
    <scope>NUCLEOTIDE SEQUENCE [LARGE SCALE GENOMIC DNA]</scope>
    <source>
        <strain evidence="7 8">CFH 90308</strain>
    </source>
</reference>
<proteinExistence type="predicted"/>
<comment type="caution">
    <text evidence="7">The sequence shown here is derived from an EMBL/GenBank/DDBJ whole genome shotgun (WGS) entry which is preliminary data.</text>
</comment>
<feature type="transmembrane region" description="Helical" evidence="5">
    <location>
        <begin position="16"/>
        <end position="35"/>
    </location>
</feature>